<dbReference type="PANTHER" id="PTHR33514:SF13">
    <property type="entry name" value="PROTEIN ABCI12, CHLOROPLASTIC"/>
    <property type="match status" value="1"/>
</dbReference>
<keyword evidence="2 5" id="KW-0812">Transmembrane</keyword>
<dbReference type="CDD" id="cd16914">
    <property type="entry name" value="EcfT"/>
    <property type="match status" value="1"/>
</dbReference>
<sequence length="204" mass="22163">MRGNIPLGVYVVADSPLHRMRAGWKFVSTMVVIVLVTLVVRDPVAGLGVLALCVALYPLGKIPARIAWGQVWPALPILVFICAVLIFDKGIAAAITQFFSLLACIVVATVLTLTTRVEEMMDFLDWALQPLARVGVPVHYITLAISLTIRLIPLQLATVREVLDARKARGLERSLFAFGTPVVIRSIRRAEQVADALAARGAVD</sequence>
<dbReference type="Pfam" id="PF02361">
    <property type="entry name" value="CbiQ"/>
    <property type="match status" value="1"/>
</dbReference>
<accession>A0A3G6J7D6</accession>
<dbReference type="EMBL" id="CP033896">
    <property type="protein sequence ID" value="AZA13789.1"/>
    <property type="molecule type" value="Genomic_DNA"/>
</dbReference>
<evidence type="ECO:0000256" key="3">
    <source>
        <dbReference type="ARBA" id="ARBA00022989"/>
    </source>
</evidence>
<keyword evidence="7" id="KW-1185">Reference proteome</keyword>
<organism evidence="6 7">
    <name type="scientific">Corynebacterium choanae</name>
    <dbReference type="NCBI Taxonomy" id="1862358"/>
    <lineage>
        <taxon>Bacteria</taxon>
        <taxon>Bacillati</taxon>
        <taxon>Actinomycetota</taxon>
        <taxon>Actinomycetes</taxon>
        <taxon>Mycobacteriales</taxon>
        <taxon>Corynebacteriaceae</taxon>
        <taxon>Corynebacterium</taxon>
    </lineage>
</organism>
<feature type="transmembrane region" description="Helical" evidence="5">
    <location>
        <begin position="22"/>
        <end position="39"/>
    </location>
</feature>
<dbReference type="GO" id="GO:0005886">
    <property type="term" value="C:plasma membrane"/>
    <property type="evidence" value="ECO:0007669"/>
    <property type="project" value="UniProtKB-ARBA"/>
</dbReference>
<keyword evidence="3 5" id="KW-1133">Transmembrane helix</keyword>
<feature type="transmembrane region" description="Helical" evidence="5">
    <location>
        <begin position="98"/>
        <end position="117"/>
    </location>
</feature>
<dbReference type="KEGG" id="ccho:CCHOA_06985"/>
<dbReference type="RefSeq" id="WP_123928342.1">
    <property type="nucleotide sequence ID" value="NZ_CP033896.1"/>
</dbReference>
<comment type="subcellular location">
    <subcellularLocation>
        <location evidence="1">Membrane</location>
        <topology evidence="1">Multi-pass membrane protein</topology>
    </subcellularLocation>
</comment>
<dbReference type="OrthoDB" id="509049at2"/>
<reference evidence="6 7" key="1">
    <citation type="submission" date="2018-11" db="EMBL/GenBank/DDBJ databases">
        <authorList>
            <person name="Kleinhagauer T."/>
            <person name="Glaeser S.P."/>
            <person name="Spergser J."/>
            <person name="Ruckert C."/>
            <person name="Kaempfer P."/>
            <person name="Busse H.-J."/>
        </authorList>
    </citation>
    <scope>NUCLEOTIDE SEQUENCE [LARGE SCALE GENOMIC DNA]</scope>
    <source>
        <strain evidence="6 7">200CH</strain>
    </source>
</reference>
<dbReference type="PANTHER" id="PTHR33514">
    <property type="entry name" value="PROTEIN ABCI12, CHLOROPLASTIC"/>
    <property type="match status" value="1"/>
</dbReference>
<dbReference type="InterPro" id="IPR003339">
    <property type="entry name" value="ABC/ECF_trnsptr_transmembrane"/>
</dbReference>
<keyword evidence="4 5" id="KW-0472">Membrane</keyword>
<evidence type="ECO:0000256" key="5">
    <source>
        <dbReference type="SAM" id="Phobius"/>
    </source>
</evidence>
<evidence type="ECO:0000256" key="4">
    <source>
        <dbReference type="ARBA" id="ARBA00023136"/>
    </source>
</evidence>
<protein>
    <submittedName>
        <fullName evidence="6">Energy-coupling factor transporter transmembrane protein EcfT</fullName>
    </submittedName>
</protein>
<evidence type="ECO:0000313" key="6">
    <source>
        <dbReference type="EMBL" id="AZA13789.1"/>
    </source>
</evidence>
<name>A0A3G6J7D6_9CORY</name>
<feature type="transmembrane region" description="Helical" evidence="5">
    <location>
        <begin position="66"/>
        <end position="86"/>
    </location>
</feature>
<evidence type="ECO:0000256" key="1">
    <source>
        <dbReference type="ARBA" id="ARBA00004141"/>
    </source>
</evidence>
<dbReference type="Proteomes" id="UP000269019">
    <property type="component" value="Chromosome"/>
</dbReference>
<evidence type="ECO:0000256" key="2">
    <source>
        <dbReference type="ARBA" id="ARBA00022692"/>
    </source>
</evidence>
<dbReference type="AlphaFoldDB" id="A0A3G6J7D6"/>
<gene>
    <name evidence="6" type="primary">ecfT2</name>
    <name evidence="6" type="ORF">CCHOA_06985</name>
</gene>
<evidence type="ECO:0000313" key="7">
    <source>
        <dbReference type="Proteomes" id="UP000269019"/>
    </source>
</evidence>
<proteinExistence type="predicted"/>
<feature type="transmembrane region" description="Helical" evidence="5">
    <location>
        <begin position="44"/>
        <end position="60"/>
    </location>
</feature>